<dbReference type="HOGENOM" id="CLU_3428597_0_0_1"/>
<dbReference type="KEGG" id="cbr:CBG_26316"/>
<dbReference type="RefSeq" id="XP_045098486.1">
    <property type="nucleotide sequence ID" value="XM_045235616.1"/>
</dbReference>
<organism evidence="1 2">
    <name type="scientific">Caenorhabditis briggsae</name>
    <dbReference type="NCBI Taxonomy" id="6238"/>
    <lineage>
        <taxon>Eukaryota</taxon>
        <taxon>Metazoa</taxon>
        <taxon>Ecdysozoa</taxon>
        <taxon>Nematoda</taxon>
        <taxon>Chromadorea</taxon>
        <taxon>Rhabditida</taxon>
        <taxon>Rhabditina</taxon>
        <taxon>Rhabditomorpha</taxon>
        <taxon>Rhabditoidea</taxon>
        <taxon>Rhabditidae</taxon>
        <taxon>Peloderinae</taxon>
        <taxon>Caenorhabditis</taxon>
    </lineage>
</organism>
<dbReference type="EMBL" id="HE600986">
    <property type="protein sequence ID" value="CAR98919.1"/>
    <property type="molecule type" value="Genomic_DNA"/>
</dbReference>
<keyword evidence="2" id="KW-1185">Reference proteome</keyword>
<gene>
    <name evidence="1" type="ORF">CBG26316</name>
    <name evidence="1" type="ORF">CBG_26316</name>
</gene>
<dbReference type="AlphaFoldDB" id="B6IG89"/>
<proteinExistence type="predicted"/>
<evidence type="ECO:0000313" key="2">
    <source>
        <dbReference type="Proteomes" id="UP000008549"/>
    </source>
</evidence>
<dbReference type="Proteomes" id="UP000008549">
    <property type="component" value="Unassembled WGS sequence"/>
</dbReference>
<dbReference type="CTD" id="68917797"/>
<protein>
    <submittedName>
        <fullName evidence="1">Protein CBG26316</fullName>
    </submittedName>
</protein>
<dbReference type="GeneID" id="68917797"/>
<accession>B6IG89</accession>
<dbReference type="InParanoid" id="B6IG89"/>
<name>B6IG89_CAEBR</name>
<reference evidence="1 2" key="1">
    <citation type="journal article" date="2003" name="PLoS Biol.">
        <title>The genome sequence of Caenorhabditis briggsae: a platform for comparative genomics.</title>
        <authorList>
            <person name="Stein L.D."/>
            <person name="Bao Z."/>
            <person name="Blasiar D."/>
            <person name="Blumenthal T."/>
            <person name="Brent M.R."/>
            <person name="Chen N."/>
            <person name="Chinwalla A."/>
            <person name="Clarke L."/>
            <person name="Clee C."/>
            <person name="Coghlan A."/>
            <person name="Coulson A."/>
            <person name="D'Eustachio P."/>
            <person name="Fitch D.H."/>
            <person name="Fulton L.A."/>
            <person name="Fulton R.E."/>
            <person name="Griffiths-Jones S."/>
            <person name="Harris T.W."/>
            <person name="Hillier L.W."/>
            <person name="Kamath R."/>
            <person name="Kuwabara P.E."/>
            <person name="Mardis E.R."/>
            <person name="Marra M.A."/>
            <person name="Miner T.L."/>
            <person name="Minx P."/>
            <person name="Mullikin J.C."/>
            <person name="Plumb R.W."/>
            <person name="Rogers J."/>
            <person name="Schein J.E."/>
            <person name="Sohrmann M."/>
            <person name="Spieth J."/>
            <person name="Stajich J.E."/>
            <person name="Wei C."/>
            <person name="Willey D."/>
            <person name="Wilson R.K."/>
            <person name="Durbin R."/>
            <person name="Waterston R.H."/>
        </authorList>
    </citation>
    <scope>NUCLEOTIDE SEQUENCE [LARGE SCALE GENOMIC DNA]</scope>
    <source>
        <strain evidence="1 2">AF16</strain>
    </source>
</reference>
<reference evidence="1 2" key="2">
    <citation type="journal article" date="2011" name="PLoS Genet.">
        <title>Caenorhabditis briggsae recombinant inbred line genotypes reveal inter-strain incompatibility and the evolution of recombination.</title>
        <authorList>
            <person name="Ross J.A."/>
            <person name="Koboldt D.C."/>
            <person name="Staisch J.E."/>
            <person name="Chamberlin H.M."/>
            <person name="Gupta B.P."/>
            <person name="Miller R.D."/>
            <person name="Baird S.E."/>
            <person name="Haag E.S."/>
        </authorList>
    </citation>
    <scope>NUCLEOTIDE SEQUENCE [LARGE SCALE GENOMIC DNA]</scope>
    <source>
        <strain evidence="1 2">AF16</strain>
    </source>
</reference>
<evidence type="ECO:0000313" key="1">
    <source>
        <dbReference type="EMBL" id="CAR98919.1"/>
    </source>
</evidence>
<sequence>MSICRDPRNIKVPPLIEVPP</sequence>